<organism evidence="1 2">
    <name type="scientific">Aequorivita vitellina</name>
    <dbReference type="NCBI Taxonomy" id="2874475"/>
    <lineage>
        <taxon>Bacteria</taxon>
        <taxon>Pseudomonadati</taxon>
        <taxon>Bacteroidota</taxon>
        <taxon>Flavobacteriia</taxon>
        <taxon>Flavobacteriales</taxon>
        <taxon>Flavobacteriaceae</taxon>
        <taxon>Aequorivita</taxon>
    </lineage>
</organism>
<dbReference type="AlphaFoldDB" id="A0A9X1QZ74"/>
<accession>A0A9X1QZ74</accession>
<sequence>MEPSKSGIEFEKSIKENDTISLIKHHRKFDSDFSSDWKLNETETRVEIDHFKYGYNIEWIKRKSDTIIYRTYTFDIDGNFYYGHEQRELNDKLVSRGGIEIENGKLKYIRQVYPKELEPKFKVDYYEFELFDKGKLVAIYRADHLNHYYMLTEEKNKDKIKLVYGIDFLNVKK</sequence>
<keyword evidence="2" id="KW-1185">Reference proteome</keyword>
<dbReference type="RefSeq" id="WP_237604327.1">
    <property type="nucleotide sequence ID" value="NZ_JAIRBA010000110.1"/>
</dbReference>
<evidence type="ECO:0000313" key="1">
    <source>
        <dbReference type="EMBL" id="MCG2420571.1"/>
    </source>
</evidence>
<name>A0A9X1QZ74_9FLAO</name>
<gene>
    <name evidence="1" type="ORF">K8089_16230</name>
</gene>
<evidence type="ECO:0000313" key="2">
    <source>
        <dbReference type="Proteomes" id="UP001139461"/>
    </source>
</evidence>
<dbReference type="Proteomes" id="UP001139461">
    <property type="component" value="Unassembled WGS sequence"/>
</dbReference>
<comment type="caution">
    <text evidence="1">The sequence shown here is derived from an EMBL/GenBank/DDBJ whole genome shotgun (WGS) entry which is preliminary data.</text>
</comment>
<proteinExistence type="predicted"/>
<dbReference type="EMBL" id="JAIRBA010000110">
    <property type="protein sequence ID" value="MCG2420571.1"/>
    <property type="molecule type" value="Genomic_DNA"/>
</dbReference>
<protein>
    <submittedName>
        <fullName evidence="1">Uncharacterized protein</fullName>
    </submittedName>
</protein>
<reference evidence="1" key="1">
    <citation type="submission" date="2021-09" db="EMBL/GenBank/DDBJ databases">
        <title>Genome of Aequorivita sp. strain F47161.</title>
        <authorList>
            <person name="Wang Y."/>
        </authorList>
    </citation>
    <scope>NUCLEOTIDE SEQUENCE</scope>
    <source>
        <strain evidence="1">F47161</strain>
    </source>
</reference>